<proteinExistence type="inferred from homology"/>
<evidence type="ECO:0000256" key="1">
    <source>
        <dbReference type="ARBA" id="ARBA00006914"/>
    </source>
</evidence>
<dbReference type="Proteomes" id="UP000295260">
    <property type="component" value="Unassembled WGS sequence"/>
</dbReference>
<comment type="caution">
    <text evidence="5">The sequence shown here is derived from an EMBL/GenBank/DDBJ whole genome shotgun (WGS) entry which is preliminary data.</text>
</comment>
<keyword evidence="6" id="KW-1185">Reference proteome</keyword>
<dbReference type="Gene3D" id="3.40.50.300">
    <property type="entry name" value="P-loop containing nucleotide triphosphate hydrolases"/>
    <property type="match status" value="1"/>
</dbReference>
<reference evidence="5 6" key="1">
    <citation type="submission" date="2019-03" db="EMBL/GenBank/DDBJ databases">
        <title>Genomic Encyclopedia of Archaeal and Bacterial Type Strains, Phase II (KMG-II): from individual species to whole genera.</title>
        <authorList>
            <person name="Goeker M."/>
        </authorList>
    </citation>
    <scope>NUCLEOTIDE SEQUENCE [LARGE SCALE GENOMIC DNA]</scope>
    <source>
        <strain evidence="5 6">DSM 25687</strain>
    </source>
</reference>
<dbReference type="OrthoDB" id="7438987at2"/>
<dbReference type="AlphaFoldDB" id="A0A4R6QHU2"/>
<keyword evidence="2" id="KW-0547">Nucleotide-binding</keyword>
<dbReference type="EMBL" id="SNXR01000011">
    <property type="protein sequence ID" value="TDP61169.1"/>
    <property type="molecule type" value="Genomic_DNA"/>
</dbReference>
<gene>
    <name evidence="5" type="ORF">BC748_0783</name>
</gene>
<feature type="domain" description="AAA+ ATPase" evidence="4">
    <location>
        <begin position="337"/>
        <end position="476"/>
    </location>
</feature>
<dbReference type="InterPro" id="IPR003593">
    <property type="entry name" value="AAA+_ATPase"/>
</dbReference>
<protein>
    <submittedName>
        <fullName evidence="5">ATPase family protein associated with various cellular activities (AAA)</fullName>
    </submittedName>
</protein>
<evidence type="ECO:0000313" key="5">
    <source>
        <dbReference type="EMBL" id="TDP61169.1"/>
    </source>
</evidence>
<dbReference type="GO" id="GO:0016887">
    <property type="term" value="F:ATP hydrolysis activity"/>
    <property type="evidence" value="ECO:0007669"/>
    <property type="project" value="InterPro"/>
</dbReference>
<evidence type="ECO:0000313" key="6">
    <source>
        <dbReference type="Proteomes" id="UP000295260"/>
    </source>
</evidence>
<dbReference type="InterPro" id="IPR027417">
    <property type="entry name" value="P-loop_NTPase"/>
</dbReference>
<comment type="similarity">
    <text evidence="1">Belongs to the AAA ATPase family.</text>
</comment>
<evidence type="ECO:0000256" key="2">
    <source>
        <dbReference type="ARBA" id="ARBA00022741"/>
    </source>
</evidence>
<accession>A0A4R6QHU2</accession>
<dbReference type="GO" id="GO:0005524">
    <property type="term" value="F:ATP binding"/>
    <property type="evidence" value="ECO:0007669"/>
    <property type="project" value="UniProtKB-KW"/>
</dbReference>
<keyword evidence="3" id="KW-0067">ATP-binding</keyword>
<sequence length="553" mass="63959">METKKLTILKAIEKVHATSKDTKLKIDQYEVVKDEIKVVENYFKVNEIQAIILSSFLSLSCIDEIELIEVIKYFNLEKIEFLQYTLDINLLVNKNILLRKEHHRMAAEDYHTNPELLKFIISNNPIPECLIEIPAKEDSFIEFLGDLDKLSKQKDNREIEYHFFLYNLRNLIEDYSKYKLVNFAQENLKLIDSFVFFDVIIDVIAAGENNFRSSLQGTVDDFTNRNRDSYQYISDFLEGKTKLNQLDLVEKNKTQFGDKHKIQLTQKALKMLEELEGIKIGFKENKSEKLLYPDKIQKTKLFYNSSEQVQLNTILKSMSHKSFTNLQKRLSNSNLPIGMTSLLYGAPGTGKTESVYQIAKQFNRPVFKVEISETKSMWFGESQKLIKKVFTDYYEIKDREKICPILLFNEADAIIGKRKAAGSSSVADTENAIQNILLEELEDFNGILFATSNLVDNIDAAFERRFLFKIKFEKPSNENAAKIWKSKIPILSNKQAISLATNFNFSGGEMENISRKCIMEDAVLGSTVSFDQIYYFCENEKWGNNNLTNKIGF</sequence>
<dbReference type="InterPro" id="IPR050221">
    <property type="entry name" value="26S_Proteasome_ATPase"/>
</dbReference>
<evidence type="ECO:0000259" key="4">
    <source>
        <dbReference type="SMART" id="SM00382"/>
    </source>
</evidence>
<name>A0A4R6QHU2_9FLAO</name>
<dbReference type="PANTHER" id="PTHR23073">
    <property type="entry name" value="26S PROTEASOME REGULATORY SUBUNIT"/>
    <property type="match status" value="1"/>
</dbReference>
<dbReference type="SUPFAM" id="SSF52540">
    <property type="entry name" value="P-loop containing nucleoside triphosphate hydrolases"/>
    <property type="match status" value="1"/>
</dbReference>
<dbReference type="CDD" id="cd19481">
    <property type="entry name" value="RecA-like_protease"/>
    <property type="match status" value="1"/>
</dbReference>
<dbReference type="SMART" id="SM00382">
    <property type="entry name" value="AAA"/>
    <property type="match status" value="1"/>
</dbReference>
<evidence type="ECO:0000256" key="3">
    <source>
        <dbReference type="ARBA" id="ARBA00022840"/>
    </source>
</evidence>
<organism evidence="5 6">
    <name type="scientific">Flavobacterium dankookense</name>
    <dbReference type="NCBI Taxonomy" id="706186"/>
    <lineage>
        <taxon>Bacteria</taxon>
        <taxon>Pseudomonadati</taxon>
        <taxon>Bacteroidota</taxon>
        <taxon>Flavobacteriia</taxon>
        <taxon>Flavobacteriales</taxon>
        <taxon>Flavobacteriaceae</taxon>
        <taxon>Flavobacterium</taxon>
    </lineage>
</organism>
<dbReference type="InterPro" id="IPR003959">
    <property type="entry name" value="ATPase_AAA_core"/>
</dbReference>
<dbReference type="Pfam" id="PF00004">
    <property type="entry name" value="AAA"/>
    <property type="match status" value="1"/>
</dbReference>
<dbReference type="RefSeq" id="WP_133532113.1">
    <property type="nucleotide sequence ID" value="NZ_SNXR01000011.1"/>
</dbReference>